<dbReference type="GO" id="GO:0016787">
    <property type="term" value="F:hydrolase activity"/>
    <property type="evidence" value="ECO:0007669"/>
    <property type="project" value="UniProtKB-KW"/>
</dbReference>
<dbReference type="Proteomes" id="UP001163152">
    <property type="component" value="Chromosome"/>
</dbReference>
<dbReference type="PANTHER" id="PTHR43736">
    <property type="entry name" value="ADP-RIBOSE PYROPHOSPHATASE"/>
    <property type="match status" value="1"/>
</dbReference>
<name>A0A9E8ZE48_9CYAN</name>
<dbReference type="PANTHER" id="PTHR43736:SF1">
    <property type="entry name" value="DIHYDRONEOPTERIN TRIPHOSPHATE DIPHOSPHATASE"/>
    <property type="match status" value="1"/>
</dbReference>
<dbReference type="Gene3D" id="3.90.79.10">
    <property type="entry name" value="Nucleoside Triphosphate Pyrophosphohydrolase"/>
    <property type="match status" value="1"/>
</dbReference>
<organism evidence="4 5">
    <name type="scientific">Thermocoleostomius sinensis A174</name>
    <dbReference type="NCBI Taxonomy" id="2016057"/>
    <lineage>
        <taxon>Bacteria</taxon>
        <taxon>Bacillati</taxon>
        <taxon>Cyanobacteriota</taxon>
        <taxon>Cyanophyceae</taxon>
        <taxon>Oculatellales</taxon>
        <taxon>Oculatellaceae</taxon>
        <taxon>Thermocoleostomius</taxon>
    </lineage>
</organism>
<comment type="similarity">
    <text evidence="1">Belongs to the Nudix hydrolase family.</text>
</comment>
<evidence type="ECO:0000313" key="4">
    <source>
        <dbReference type="EMBL" id="WAL59693.1"/>
    </source>
</evidence>
<dbReference type="KEGG" id="tsin:OXH18_21355"/>
<feature type="domain" description="Nudix hydrolase" evidence="3">
    <location>
        <begin position="7"/>
        <end position="148"/>
    </location>
</feature>
<dbReference type="PROSITE" id="PS51462">
    <property type="entry name" value="NUDIX"/>
    <property type="match status" value="1"/>
</dbReference>
<dbReference type="RefSeq" id="WP_268609487.1">
    <property type="nucleotide sequence ID" value="NZ_CP113797.1"/>
</dbReference>
<evidence type="ECO:0000313" key="5">
    <source>
        <dbReference type="Proteomes" id="UP001163152"/>
    </source>
</evidence>
<keyword evidence="2 4" id="KW-0378">Hydrolase</keyword>
<accession>A0A9E8ZE48</accession>
<gene>
    <name evidence="4" type="ORF">OXH18_21355</name>
</gene>
<dbReference type="EMBL" id="CP113797">
    <property type="protein sequence ID" value="WAL59693.1"/>
    <property type="molecule type" value="Genomic_DNA"/>
</dbReference>
<dbReference type="AlphaFoldDB" id="A0A9E8ZE48"/>
<dbReference type="PRINTS" id="PR00502">
    <property type="entry name" value="NUDIXFAMILY"/>
</dbReference>
<evidence type="ECO:0000256" key="2">
    <source>
        <dbReference type="ARBA" id="ARBA00022801"/>
    </source>
</evidence>
<dbReference type="InterPro" id="IPR015797">
    <property type="entry name" value="NUDIX_hydrolase-like_dom_sf"/>
</dbReference>
<sequence length="151" mass="16914">MNQLRRYLQAAIGLVIRHPITGTSIIPVLADGRIVLVQRRDNGRWSLPGGIIDWGEDIPNSVRRELAEETGLKLVKINRLVGVYSDPHRDPRFHSICVVVEALVEGEIRVQDSLEVMDAQAFSPSDIPIGQLSHDHDRQMQDYLSGLTMIA</sequence>
<reference evidence="4" key="1">
    <citation type="submission" date="2022-12" db="EMBL/GenBank/DDBJ databases">
        <title>Polyphasic identification of a Novel Hot-Spring Cyanobacterium Ocullathermofonsia sinensis gen nov. sp. nov. and Genomic Insights on its Adaptations to the Thermal Habitat.</title>
        <authorList>
            <person name="Daroch M."/>
            <person name="Tang J."/>
            <person name="Jiang Y."/>
        </authorList>
    </citation>
    <scope>NUCLEOTIDE SEQUENCE</scope>
    <source>
        <strain evidence="4">PKUAC-SCTA174</strain>
    </source>
</reference>
<evidence type="ECO:0000259" key="3">
    <source>
        <dbReference type="PROSITE" id="PS51462"/>
    </source>
</evidence>
<dbReference type="InterPro" id="IPR000086">
    <property type="entry name" value="NUDIX_hydrolase_dom"/>
</dbReference>
<protein>
    <submittedName>
        <fullName evidence="4">NUDIX hydrolase</fullName>
    </submittedName>
</protein>
<dbReference type="InterPro" id="IPR020476">
    <property type="entry name" value="Nudix_hydrolase"/>
</dbReference>
<proteinExistence type="inferred from homology"/>
<keyword evidence="5" id="KW-1185">Reference proteome</keyword>
<dbReference type="SUPFAM" id="SSF55811">
    <property type="entry name" value="Nudix"/>
    <property type="match status" value="1"/>
</dbReference>
<evidence type="ECO:0000256" key="1">
    <source>
        <dbReference type="ARBA" id="ARBA00005582"/>
    </source>
</evidence>
<dbReference type="Pfam" id="PF00293">
    <property type="entry name" value="NUDIX"/>
    <property type="match status" value="1"/>
</dbReference>